<proteinExistence type="inferred from homology"/>
<feature type="transmembrane region" description="Helical" evidence="7">
    <location>
        <begin position="223"/>
        <end position="245"/>
    </location>
</feature>
<evidence type="ECO:0000259" key="8">
    <source>
        <dbReference type="PROSITE" id="PS50928"/>
    </source>
</evidence>
<dbReference type="Proteomes" id="UP000676325">
    <property type="component" value="Unassembled WGS sequence"/>
</dbReference>
<evidence type="ECO:0000256" key="5">
    <source>
        <dbReference type="ARBA" id="ARBA00022989"/>
    </source>
</evidence>
<feature type="transmembrane region" description="Helical" evidence="7">
    <location>
        <begin position="257"/>
        <end position="277"/>
    </location>
</feature>
<evidence type="ECO:0000256" key="6">
    <source>
        <dbReference type="ARBA" id="ARBA00023136"/>
    </source>
</evidence>
<keyword evidence="2 7" id="KW-0813">Transport</keyword>
<dbReference type="CDD" id="cd06261">
    <property type="entry name" value="TM_PBP2"/>
    <property type="match status" value="1"/>
</dbReference>
<evidence type="ECO:0000256" key="4">
    <source>
        <dbReference type="ARBA" id="ARBA00022692"/>
    </source>
</evidence>
<gene>
    <name evidence="9" type="ORF">KDK95_04640</name>
</gene>
<keyword evidence="3" id="KW-1003">Cell membrane</keyword>
<dbReference type="GO" id="GO:0055085">
    <property type="term" value="P:transmembrane transport"/>
    <property type="evidence" value="ECO:0007669"/>
    <property type="project" value="InterPro"/>
</dbReference>
<evidence type="ECO:0000313" key="9">
    <source>
        <dbReference type="EMBL" id="MBR7825583.1"/>
    </source>
</evidence>
<evidence type="ECO:0000313" key="10">
    <source>
        <dbReference type="Proteomes" id="UP000676325"/>
    </source>
</evidence>
<dbReference type="EMBL" id="JAGSOH010000007">
    <property type="protein sequence ID" value="MBR7825583.1"/>
    <property type="molecule type" value="Genomic_DNA"/>
</dbReference>
<keyword evidence="6 7" id="KW-0472">Membrane</keyword>
<comment type="subcellular location">
    <subcellularLocation>
        <location evidence="1 7">Cell membrane</location>
        <topology evidence="1 7">Multi-pass membrane protein</topology>
    </subcellularLocation>
</comment>
<dbReference type="Gene3D" id="1.10.3720.10">
    <property type="entry name" value="MetI-like"/>
    <property type="match status" value="1"/>
</dbReference>
<keyword evidence="5 7" id="KW-1133">Transmembrane helix</keyword>
<evidence type="ECO:0000256" key="3">
    <source>
        <dbReference type="ARBA" id="ARBA00022475"/>
    </source>
</evidence>
<dbReference type="Pfam" id="PF00528">
    <property type="entry name" value="BPD_transp_1"/>
    <property type="match status" value="1"/>
</dbReference>
<accession>A0A941IHW5</accession>
<organism evidence="9 10">
    <name type="scientific">Actinospica acidithermotolerans</name>
    <dbReference type="NCBI Taxonomy" id="2828514"/>
    <lineage>
        <taxon>Bacteria</taxon>
        <taxon>Bacillati</taxon>
        <taxon>Actinomycetota</taxon>
        <taxon>Actinomycetes</taxon>
        <taxon>Catenulisporales</taxon>
        <taxon>Actinospicaceae</taxon>
        <taxon>Actinospica</taxon>
    </lineage>
</organism>
<comment type="caution">
    <text evidence="9">The sequence shown here is derived from an EMBL/GenBank/DDBJ whole genome shotgun (WGS) entry which is preliminary data.</text>
</comment>
<protein>
    <submittedName>
        <fullName evidence="9">ABC transporter permease</fullName>
    </submittedName>
</protein>
<keyword evidence="10" id="KW-1185">Reference proteome</keyword>
<evidence type="ECO:0000256" key="1">
    <source>
        <dbReference type="ARBA" id="ARBA00004651"/>
    </source>
</evidence>
<comment type="similarity">
    <text evidence="7">Belongs to the binding-protein-dependent transport system permease family.</text>
</comment>
<feature type="transmembrane region" description="Helical" evidence="7">
    <location>
        <begin position="160"/>
        <end position="179"/>
    </location>
</feature>
<evidence type="ECO:0000256" key="7">
    <source>
        <dbReference type="RuleBase" id="RU363032"/>
    </source>
</evidence>
<evidence type="ECO:0000256" key="2">
    <source>
        <dbReference type="ARBA" id="ARBA00022448"/>
    </source>
</evidence>
<feature type="transmembrane region" description="Helical" evidence="7">
    <location>
        <begin position="101"/>
        <end position="125"/>
    </location>
</feature>
<feature type="domain" description="ABC transmembrane type-1" evidence="8">
    <location>
        <begin position="94"/>
        <end position="274"/>
    </location>
</feature>
<dbReference type="InterPro" id="IPR035906">
    <property type="entry name" value="MetI-like_sf"/>
</dbReference>
<dbReference type="PANTHER" id="PTHR30151">
    <property type="entry name" value="ALKANE SULFONATE ABC TRANSPORTER-RELATED, MEMBRANE SUBUNIT"/>
    <property type="match status" value="1"/>
</dbReference>
<sequence>MEVSTSSDVDVEQPETAGAAVDGAAWAAMVGPKRGRFSGPYAITLMRIATVLVILVFWQLASGPILPAYAVSNPVSVAEAAKNLLTSSAGWSDIQTTGIELVVGFALGVLIGTVLALVLGAVPVAGRVLEPLIAAVNGIPKIALAPLFLLFFGIGTESKIAIAVFSASFIMFYNLYLGLRLVDGELVEIVRVMGGRWQDVLRYVTLPSLAPPFFAGLKASAPLAMLGVIAGEFIASFNGLGHLLYIDSQQLDAAGTFGALVVLVIMSLIINSILTWLDNLVLRLLGLGDRGRAAAAKSR</sequence>
<feature type="transmembrane region" description="Helical" evidence="7">
    <location>
        <begin position="132"/>
        <end position="154"/>
    </location>
</feature>
<dbReference type="AlphaFoldDB" id="A0A941IHW5"/>
<feature type="transmembrane region" description="Helical" evidence="7">
    <location>
        <begin position="41"/>
        <end position="61"/>
    </location>
</feature>
<reference evidence="9" key="1">
    <citation type="submission" date="2021-04" db="EMBL/GenBank/DDBJ databases">
        <title>Genome based classification of Actinospica acidithermotolerans sp. nov., an actinobacterium isolated from an Indonesian hot spring.</title>
        <authorList>
            <person name="Kusuma A.B."/>
            <person name="Putra K.E."/>
            <person name="Nafisah S."/>
            <person name="Loh J."/>
            <person name="Nouioui I."/>
            <person name="Goodfellow M."/>
        </authorList>
    </citation>
    <scope>NUCLEOTIDE SEQUENCE</scope>
    <source>
        <strain evidence="9">MGRD01-02</strain>
    </source>
</reference>
<name>A0A941IHW5_9ACTN</name>
<keyword evidence="4 7" id="KW-0812">Transmembrane</keyword>
<dbReference type="GO" id="GO:0005886">
    <property type="term" value="C:plasma membrane"/>
    <property type="evidence" value="ECO:0007669"/>
    <property type="project" value="UniProtKB-SubCell"/>
</dbReference>
<dbReference type="RefSeq" id="WP_212516738.1">
    <property type="nucleotide sequence ID" value="NZ_JAGSOH010000007.1"/>
</dbReference>
<dbReference type="SUPFAM" id="SSF161098">
    <property type="entry name" value="MetI-like"/>
    <property type="match status" value="1"/>
</dbReference>
<dbReference type="PROSITE" id="PS50928">
    <property type="entry name" value="ABC_TM1"/>
    <property type="match status" value="1"/>
</dbReference>
<dbReference type="PANTHER" id="PTHR30151:SF20">
    <property type="entry name" value="ABC TRANSPORTER PERMEASE PROTEIN HI_0355-RELATED"/>
    <property type="match status" value="1"/>
</dbReference>
<dbReference type="InterPro" id="IPR000515">
    <property type="entry name" value="MetI-like"/>
</dbReference>